<keyword evidence="1" id="KW-0732">Signal</keyword>
<proteinExistence type="predicted"/>
<keyword evidence="3" id="KW-1185">Reference proteome</keyword>
<name>A0ABU0K2X4_9BACL</name>
<feature type="chain" id="PRO_5047100157" evidence="1">
    <location>
        <begin position="25"/>
        <end position="107"/>
    </location>
</feature>
<evidence type="ECO:0000256" key="1">
    <source>
        <dbReference type="SAM" id="SignalP"/>
    </source>
</evidence>
<feature type="signal peptide" evidence="1">
    <location>
        <begin position="1"/>
        <end position="24"/>
    </location>
</feature>
<gene>
    <name evidence="2" type="ORF">QO000_002626</name>
</gene>
<organism evidence="2 3">
    <name type="scientific">Guptibacillus hwajinpoensis</name>
    <dbReference type="NCBI Taxonomy" id="208199"/>
    <lineage>
        <taxon>Bacteria</taxon>
        <taxon>Bacillati</taxon>
        <taxon>Bacillota</taxon>
        <taxon>Bacilli</taxon>
        <taxon>Bacillales</taxon>
        <taxon>Guptibacillaceae</taxon>
        <taxon>Guptibacillus</taxon>
    </lineage>
</organism>
<dbReference type="Pfam" id="PF13028">
    <property type="entry name" value="DUF3889"/>
    <property type="match status" value="1"/>
</dbReference>
<dbReference type="RefSeq" id="WP_301552479.1">
    <property type="nucleotide sequence ID" value="NZ_JAQRMZ010000008.1"/>
</dbReference>
<reference evidence="2" key="1">
    <citation type="submission" date="2023-07" db="EMBL/GenBank/DDBJ databases">
        <title>Genomic Encyclopedia of Type Strains, Phase IV (KMG-IV): sequencing the most valuable type-strain genomes for metagenomic binning, comparative biology and taxonomic classification.</title>
        <authorList>
            <person name="Goeker M."/>
        </authorList>
    </citation>
    <scope>NUCLEOTIDE SEQUENCE [LARGE SCALE GENOMIC DNA]</scope>
    <source>
        <strain evidence="2">JSM 076093</strain>
    </source>
</reference>
<sequence>MKRTRMIGLCLFICLLVPASFASAQVPSYAQWGKTAIEETTKKYPDQKVTDYQYDGKVFISDVREQYEFEFTLEKADGQSRKIRVYVLVNPKDNQVIDIKYDEIEEF</sequence>
<protein>
    <submittedName>
        <fullName evidence="2">Outer membrane biogenesis lipoprotein LolB</fullName>
    </submittedName>
</protein>
<dbReference type="Gene3D" id="3.10.450.390">
    <property type="entry name" value="Protein of unknown function DUF3889"/>
    <property type="match status" value="1"/>
</dbReference>
<evidence type="ECO:0000313" key="3">
    <source>
        <dbReference type="Proteomes" id="UP001226720"/>
    </source>
</evidence>
<dbReference type="EMBL" id="JAUSWM010000004">
    <property type="protein sequence ID" value="MDQ0483644.1"/>
    <property type="molecule type" value="Genomic_DNA"/>
</dbReference>
<dbReference type="GeneID" id="301328127"/>
<evidence type="ECO:0000313" key="2">
    <source>
        <dbReference type="EMBL" id="MDQ0483644.1"/>
    </source>
</evidence>
<keyword evidence="2" id="KW-0449">Lipoprotein</keyword>
<dbReference type="InterPro" id="IPR024987">
    <property type="entry name" value="DUF3889"/>
</dbReference>
<accession>A0ABU0K2X4</accession>
<dbReference type="Proteomes" id="UP001226720">
    <property type="component" value="Unassembled WGS sequence"/>
</dbReference>
<comment type="caution">
    <text evidence="2">The sequence shown here is derived from an EMBL/GenBank/DDBJ whole genome shotgun (WGS) entry which is preliminary data.</text>
</comment>